<dbReference type="GO" id="GO:0004930">
    <property type="term" value="F:G protein-coupled receptor activity"/>
    <property type="evidence" value="ECO:0007669"/>
    <property type="project" value="UniProtKB-KW"/>
</dbReference>
<dbReference type="PANTHER" id="PTHR24243:SF230">
    <property type="entry name" value="G-PROTEIN COUPLED RECEPTORS FAMILY 1 PROFILE DOMAIN-CONTAINING PROTEIN"/>
    <property type="match status" value="1"/>
</dbReference>
<comment type="subcellular location">
    <subcellularLocation>
        <location evidence="1">Membrane</location>
        <topology evidence="1">Multi-pass membrane protein</topology>
    </subcellularLocation>
</comment>
<feature type="domain" description="G-protein coupled receptors family 1 profile" evidence="12">
    <location>
        <begin position="45"/>
        <end position="322"/>
    </location>
</feature>
<evidence type="ECO:0000256" key="4">
    <source>
        <dbReference type="ARBA" id="ARBA00022989"/>
    </source>
</evidence>
<evidence type="ECO:0000256" key="1">
    <source>
        <dbReference type="ARBA" id="ARBA00004141"/>
    </source>
</evidence>
<proteinExistence type="inferred from homology"/>
<feature type="compositionally biased region" description="Polar residues" evidence="10">
    <location>
        <begin position="349"/>
        <end position="362"/>
    </location>
</feature>
<dbReference type="PANTHER" id="PTHR24243">
    <property type="entry name" value="G-PROTEIN COUPLED RECEPTOR"/>
    <property type="match status" value="1"/>
</dbReference>
<feature type="transmembrane region" description="Helical" evidence="11">
    <location>
        <begin position="194"/>
        <end position="217"/>
    </location>
</feature>
<name>A0AAW1LBK5_POPJA</name>
<sequence length="388" mass="43925">MNATIITPNVSANDIEQPGAIQADQTLILFELYYTPCLVVLGVLGNSLSVFVFLKSKLKKLSSSYYLAALAFSDTFFLIALFLTWLSLIGLDIYDKPVACEVIIYTSSVSAFLSVWLVLAFTAERFLAVGYPFQRQTVWKVSHTKRAKTVIFILLILAMLIYTPYFFFAGVRVIEPRGPTCTMMKEWENEMHIFNIFDTVVTYVIPVVGIAVLNVFISRNMWIMAKVRKRLINQGSIPAREEAAPSHKKKATPLNQYKITKMLLMVSTTCLCLNLPSYIMRLLAGFIESNYIIVPNLATFIIAQQYCLQLFNTNFGIDFVLYCISGQNFRKAVRALFCPRPFRRRDTAMTESRTQSIGSSVMSRKKRTPVSSDNQESVSTQIIAMKVL</sequence>
<dbReference type="EMBL" id="JASPKY010000119">
    <property type="protein sequence ID" value="KAK9732402.1"/>
    <property type="molecule type" value="Genomic_DNA"/>
</dbReference>
<evidence type="ECO:0000256" key="5">
    <source>
        <dbReference type="ARBA" id="ARBA00023040"/>
    </source>
</evidence>
<evidence type="ECO:0000256" key="3">
    <source>
        <dbReference type="ARBA" id="ARBA00022692"/>
    </source>
</evidence>
<evidence type="ECO:0000256" key="10">
    <source>
        <dbReference type="SAM" id="MobiDB-lite"/>
    </source>
</evidence>
<dbReference type="InterPro" id="IPR000276">
    <property type="entry name" value="GPCR_Rhodpsn"/>
</dbReference>
<feature type="transmembrane region" description="Helical" evidence="11">
    <location>
        <begin position="66"/>
        <end position="90"/>
    </location>
</feature>
<comment type="similarity">
    <text evidence="2 9">Belongs to the G-protein coupled receptor 1 family.</text>
</comment>
<dbReference type="SUPFAM" id="SSF81321">
    <property type="entry name" value="Family A G protein-coupled receptor-like"/>
    <property type="match status" value="1"/>
</dbReference>
<evidence type="ECO:0000256" key="9">
    <source>
        <dbReference type="RuleBase" id="RU000688"/>
    </source>
</evidence>
<dbReference type="Pfam" id="PF00001">
    <property type="entry name" value="7tm_1"/>
    <property type="match status" value="1"/>
</dbReference>
<evidence type="ECO:0000313" key="13">
    <source>
        <dbReference type="EMBL" id="KAK9732402.1"/>
    </source>
</evidence>
<dbReference type="AlphaFoldDB" id="A0AAW1LBK5"/>
<keyword evidence="8 9" id="KW-0807">Transducer</keyword>
<keyword evidence="14" id="KW-1185">Reference proteome</keyword>
<evidence type="ECO:0000259" key="12">
    <source>
        <dbReference type="PROSITE" id="PS50262"/>
    </source>
</evidence>
<dbReference type="GO" id="GO:0005886">
    <property type="term" value="C:plasma membrane"/>
    <property type="evidence" value="ECO:0007669"/>
    <property type="project" value="TreeGrafter"/>
</dbReference>
<evidence type="ECO:0000256" key="6">
    <source>
        <dbReference type="ARBA" id="ARBA00023136"/>
    </source>
</evidence>
<dbReference type="PROSITE" id="PS50262">
    <property type="entry name" value="G_PROTEIN_RECEP_F1_2"/>
    <property type="match status" value="1"/>
</dbReference>
<evidence type="ECO:0000256" key="8">
    <source>
        <dbReference type="ARBA" id="ARBA00023224"/>
    </source>
</evidence>
<evidence type="ECO:0000313" key="14">
    <source>
        <dbReference type="Proteomes" id="UP001458880"/>
    </source>
</evidence>
<evidence type="ECO:0000256" key="11">
    <source>
        <dbReference type="SAM" id="Phobius"/>
    </source>
</evidence>
<dbReference type="CDD" id="cd14978">
    <property type="entry name" value="7tmA_FMRFamide_R-like"/>
    <property type="match status" value="1"/>
</dbReference>
<reference evidence="13 14" key="1">
    <citation type="journal article" date="2024" name="BMC Genomics">
        <title>De novo assembly and annotation of Popillia japonica's genome with initial clues to its potential as an invasive pest.</title>
        <authorList>
            <person name="Cucini C."/>
            <person name="Boschi S."/>
            <person name="Funari R."/>
            <person name="Cardaioli E."/>
            <person name="Iannotti N."/>
            <person name="Marturano G."/>
            <person name="Paoli F."/>
            <person name="Bruttini M."/>
            <person name="Carapelli A."/>
            <person name="Frati F."/>
            <person name="Nardi F."/>
        </authorList>
    </citation>
    <scope>NUCLEOTIDE SEQUENCE [LARGE SCALE GENOMIC DNA]</scope>
    <source>
        <strain evidence="13">DMR45628</strain>
    </source>
</reference>
<keyword evidence="7 9" id="KW-0675">Receptor</keyword>
<dbReference type="Gene3D" id="1.20.1070.10">
    <property type="entry name" value="Rhodopsin 7-helix transmembrane proteins"/>
    <property type="match status" value="1"/>
</dbReference>
<accession>A0AAW1LBK5</accession>
<evidence type="ECO:0000256" key="7">
    <source>
        <dbReference type="ARBA" id="ARBA00023170"/>
    </source>
</evidence>
<keyword evidence="4 11" id="KW-1133">Transmembrane helix</keyword>
<dbReference type="PRINTS" id="PR00237">
    <property type="entry name" value="GPCRRHODOPSN"/>
</dbReference>
<gene>
    <name evidence="13" type="ORF">QE152_g12818</name>
</gene>
<keyword evidence="5 9" id="KW-0297">G-protein coupled receptor</keyword>
<keyword evidence="6 11" id="KW-0472">Membrane</keyword>
<comment type="caution">
    <text evidence="13">The sequence shown here is derived from an EMBL/GenBank/DDBJ whole genome shotgun (WGS) entry which is preliminary data.</text>
</comment>
<feature type="transmembrane region" description="Helical" evidence="11">
    <location>
        <begin position="149"/>
        <end position="174"/>
    </location>
</feature>
<feature type="transmembrane region" description="Helical" evidence="11">
    <location>
        <begin position="102"/>
        <end position="128"/>
    </location>
</feature>
<evidence type="ECO:0000256" key="2">
    <source>
        <dbReference type="ARBA" id="ARBA00010663"/>
    </source>
</evidence>
<feature type="transmembrane region" description="Helical" evidence="11">
    <location>
        <begin position="33"/>
        <end position="54"/>
    </location>
</feature>
<dbReference type="Proteomes" id="UP001458880">
    <property type="component" value="Unassembled WGS sequence"/>
</dbReference>
<protein>
    <submittedName>
        <fullName evidence="13">7 transmembrane receptor (Rhodopsin family)</fullName>
    </submittedName>
</protein>
<keyword evidence="3 9" id="KW-0812">Transmembrane</keyword>
<feature type="region of interest" description="Disordered" evidence="10">
    <location>
        <begin position="348"/>
        <end position="376"/>
    </location>
</feature>
<organism evidence="13 14">
    <name type="scientific">Popillia japonica</name>
    <name type="common">Japanese beetle</name>
    <dbReference type="NCBI Taxonomy" id="7064"/>
    <lineage>
        <taxon>Eukaryota</taxon>
        <taxon>Metazoa</taxon>
        <taxon>Ecdysozoa</taxon>
        <taxon>Arthropoda</taxon>
        <taxon>Hexapoda</taxon>
        <taxon>Insecta</taxon>
        <taxon>Pterygota</taxon>
        <taxon>Neoptera</taxon>
        <taxon>Endopterygota</taxon>
        <taxon>Coleoptera</taxon>
        <taxon>Polyphaga</taxon>
        <taxon>Scarabaeiformia</taxon>
        <taxon>Scarabaeidae</taxon>
        <taxon>Rutelinae</taxon>
        <taxon>Popillia</taxon>
    </lineage>
</organism>
<dbReference type="PROSITE" id="PS00237">
    <property type="entry name" value="G_PROTEIN_RECEP_F1_1"/>
    <property type="match status" value="1"/>
</dbReference>
<dbReference type="InterPro" id="IPR017452">
    <property type="entry name" value="GPCR_Rhodpsn_7TM"/>
</dbReference>